<dbReference type="GO" id="GO:0004826">
    <property type="term" value="F:phenylalanine-tRNA ligase activity"/>
    <property type="evidence" value="ECO:0007669"/>
    <property type="project" value="UniProtKB-EC"/>
</dbReference>
<keyword evidence="13" id="KW-0460">Magnesium</keyword>
<dbReference type="InterPro" id="IPR045060">
    <property type="entry name" value="Phe-tRNA-ligase_IIc_bsu"/>
</dbReference>
<gene>
    <name evidence="21" type="ORF">DI626_06590</name>
</gene>
<evidence type="ECO:0000256" key="3">
    <source>
        <dbReference type="ARBA" id="ARBA00008653"/>
    </source>
</evidence>
<dbReference type="FunFam" id="3.30.70.380:FF:000001">
    <property type="entry name" value="Phenylalanine--tRNA ligase beta subunit"/>
    <property type="match status" value="1"/>
</dbReference>
<comment type="subunit">
    <text evidence="4">Tetramer of two alpha and two beta subunits.</text>
</comment>
<evidence type="ECO:0000256" key="12">
    <source>
        <dbReference type="ARBA" id="ARBA00022840"/>
    </source>
</evidence>
<keyword evidence="9 21" id="KW-0436">Ligase</keyword>
<evidence type="ECO:0000256" key="10">
    <source>
        <dbReference type="ARBA" id="ARBA00022723"/>
    </source>
</evidence>
<dbReference type="InterPro" id="IPR036690">
    <property type="entry name" value="Fdx_antiC-bd_sf"/>
</dbReference>
<evidence type="ECO:0000313" key="22">
    <source>
        <dbReference type="Proteomes" id="UP000249557"/>
    </source>
</evidence>
<keyword evidence="15" id="KW-0648">Protein biosynthesis</keyword>
<dbReference type="GO" id="GO:0009328">
    <property type="term" value="C:phenylalanine-tRNA ligase complex"/>
    <property type="evidence" value="ECO:0007669"/>
    <property type="project" value="TreeGrafter"/>
</dbReference>
<dbReference type="GO" id="GO:0006432">
    <property type="term" value="P:phenylalanyl-tRNA aminoacylation"/>
    <property type="evidence" value="ECO:0007669"/>
    <property type="project" value="InterPro"/>
</dbReference>
<dbReference type="PANTHER" id="PTHR10947:SF0">
    <property type="entry name" value="PHENYLALANINE--TRNA LIGASE BETA SUBUNIT"/>
    <property type="match status" value="1"/>
</dbReference>
<dbReference type="EC" id="6.1.1.20" evidence="5"/>
<evidence type="ECO:0000256" key="5">
    <source>
        <dbReference type="ARBA" id="ARBA00012814"/>
    </source>
</evidence>
<dbReference type="InterPro" id="IPR009061">
    <property type="entry name" value="DNA-bd_dom_put_sf"/>
</dbReference>
<evidence type="ECO:0000256" key="7">
    <source>
        <dbReference type="ARBA" id="ARBA00022490"/>
    </source>
</evidence>
<proteinExistence type="inferred from homology"/>
<evidence type="ECO:0000256" key="17">
    <source>
        <dbReference type="ARBA" id="ARBA00033189"/>
    </source>
</evidence>
<feature type="domain" description="B5" evidence="20">
    <location>
        <begin position="1"/>
        <end position="72"/>
    </location>
</feature>
<evidence type="ECO:0000259" key="20">
    <source>
        <dbReference type="PROSITE" id="PS51483"/>
    </source>
</evidence>
<evidence type="ECO:0000256" key="1">
    <source>
        <dbReference type="ARBA" id="ARBA00001946"/>
    </source>
</evidence>
<sequence length="396" mass="42330">DWKRSYDFDSAYTEKLSGVAIDEKRQVEILKSLGFDVQGKKVTPPSWRADIQGRADLVEEIVRVHGFDNIPALSVRSGGAVPPPAETENFARVRKARSALGARGLSECVTWSFMKKETARLFGSNDNPALALTNPISSELTQMRPSILPNLIEAAQKNADRGNAYASLFEVGPAFTSAKTDGQKTVAAGVRHTGQGARHWAGNDASRAVDALDAKADAMAALAAAGAPVGNLQVSRDAPDYYHPGRSGSLRLGANVLAYFGEVHPAILDDMGIKGPVAAFEAFLNNAPTVKKRTNARPLLTLSPFQPVQRDFAFLVDDAVEAENIIRAARSADKMIGSIDVFDVYKGKGVEDGKKSVAINVTIQPKDKTLGDAEIEGITKKIIEAVTSKCGASLRG</sequence>
<evidence type="ECO:0000256" key="4">
    <source>
        <dbReference type="ARBA" id="ARBA00011209"/>
    </source>
</evidence>
<dbReference type="PROSITE" id="PS51483">
    <property type="entry name" value="B5"/>
    <property type="match status" value="1"/>
</dbReference>
<dbReference type="SMART" id="SM00874">
    <property type="entry name" value="B5"/>
    <property type="match status" value="1"/>
</dbReference>
<dbReference type="GO" id="GO:0000049">
    <property type="term" value="F:tRNA binding"/>
    <property type="evidence" value="ECO:0007669"/>
    <property type="project" value="UniProtKB-KW"/>
</dbReference>
<keyword evidence="7" id="KW-0963">Cytoplasm</keyword>
<dbReference type="GO" id="GO:0000287">
    <property type="term" value="F:magnesium ion binding"/>
    <property type="evidence" value="ECO:0007669"/>
    <property type="project" value="InterPro"/>
</dbReference>
<evidence type="ECO:0000256" key="9">
    <source>
        <dbReference type="ARBA" id="ARBA00022598"/>
    </source>
</evidence>
<evidence type="ECO:0000256" key="18">
    <source>
        <dbReference type="ARBA" id="ARBA00049255"/>
    </source>
</evidence>
<evidence type="ECO:0000256" key="14">
    <source>
        <dbReference type="ARBA" id="ARBA00022884"/>
    </source>
</evidence>
<accession>A0A2W4ZYG8</accession>
<keyword evidence="8" id="KW-0820">tRNA-binding</keyword>
<evidence type="ECO:0000256" key="2">
    <source>
        <dbReference type="ARBA" id="ARBA00004496"/>
    </source>
</evidence>
<evidence type="ECO:0000313" key="21">
    <source>
        <dbReference type="EMBL" id="PZO86456.1"/>
    </source>
</evidence>
<dbReference type="Pfam" id="PF03147">
    <property type="entry name" value="FDX-ACB"/>
    <property type="match status" value="1"/>
</dbReference>
<dbReference type="InterPro" id="IPR041616">
    <property type="entry name" value="PheRS_beta_core"/>
</dbReference>
<dbReference type="InterPro" id="IPR045864">
    <property type="entry name" value="aa-tRNA-synth_II/BPL/LPL"/>
</dbReference>
<dbReference type="Proteomes" id="UP000249557">
    <property type="component" value="Unassembled WGS sequence"/>
</dbReference>
<dbReference type="PANTHER" id="PTHR10947">
    <property type="entry name" value="PHENYLALANYL-TRNA SYNTHETASE BETA CHAIN AND LEUCINE-RICH REPEAT-CONTAINING PROTEIN 47"/>
    <property type="match status" value="1"/>
</dbReference>
<comment type="subcellular location">
    <subcellularLocation>
        <location evidence="2">Cytoplasm</location>
    </subcellularLocation>
</comment>
<dbReference type="SUPFAM" id="SSF46955">
    <property type="entry name" value="Putative DNA-binding domain"/>
    <property type="match status" value="1"/>
</dbReference>
<dbReference type="EMBL" id="QFNK01000118">
    <property type="protein sequence ID" value="PZO86456.1"/>
    <property type="molecule type" value="Genomic_DNA"/>
</dbReference>
<evidence type="ECO:0000256" key="16">
    <source>
        <dbReference type="ARBA" id="ARBA00023146"/>
    </source>
</evidence>
<dbReference type="Pfam" id="PF17759">
    <property type="entry name" value="tRNA_synthFbeta"/>
    <property type="match status" value="1"/>
</dbReference>
<feature type="non-terminal residue" evidence="21">
    <location>
        <position position="1"/>
    </location>
</feature>
<keyword evidence="12" id="KW-0067">ATP-binding</keyword>
<dbReference type="PROSITE" id="PS51447">
    <property type="entry name" value="FDX_ACB"/>
    <property type="match status" value="1"/>
</dbReference>
<evidence type="ECO:0000256" key="15">
    <source>
        <dbReference type="ARBA" id="ARBA00022917"/>
    </source>
</evidence>
<comment type="catalytic activity">
    <reaction evidence="18">
        <text>tRNA(Phe) + L-phenylalanine + ATP = L-phenylalanyl-tRNA(Phe) + AMP + diphosphate + H(+)</text>
        <dbReference type="Rhea" id="RHEA:19413"/>
        <dbReference type="Rhea" id="RHEA-COMP:9668"/>
        <dbReference type="Rhea" id="RHEA-COMP:9699"/>
        <dbReference type="ChEBI" id="CHEBI:15378"/>
        <dbReference type="ChEBI" id="CHEBI:30616"/>
        <dbReference type="ChEBI" id="CHEBI:33019"/>
        <dbReference type="ChEBI" id="CHEBI:58095"/>
        <dbReference type="ChEBI" id="CHEBI:78442"/>
        <dbReference type="ChEBI" id="CHEBI:78531"/>
        <dbReference type="ChEBI" id="CHEBI:456215"/>
        <dbReference type="EC" id="6.1.1.20"/>
    </reaction>
</comment>
<dbReference type="SUPFAM" id="SSF55681">
    <property type="entry name" value="Class II aaRS and biotin synthetases"/>
    <property type="match status" value="1"/>
</dbReference>
<keyword evidence="11" id="KW-0547">Nucleotide-binding</keyword>
<dbReference type="SMART" id="SM00896">
    <property type="entry name" value="FDX-ACB"/>
    <property type="match status" value="1"/>
</dbReference>
<dbReference type="Gene3D" id="3.30.930.10">
    <property type="entry name" value="Bira Bifunctional Protein, Domain 2"/>
    <property type="match status" value="1"/>
</dbReference>
<comment type="caution">
    <text evidence="21">The sequence shown here is derived from an EMBL/GenBank/DDBJ whole genome shotgun (WGS) entry which is preliminary data.</text>
</comment>
<feature type="domain" description="FDX-ACB" evidence="19">
    <location>
        <begin position="303"/>
        <end position="395"/>
    </location>
</feature>
<comment type="cofactor">
    <cofactor evidence="1">
        <name>Mg(2+)</name>
        <dbReference type="ChEBI" id="CHEBI:18420"/>
    </cofactor>
</comment>
<name>A0A2W4ZYG8_9BACT</name>
<evidence type="ECO:0000256" key="6">
    <source>
        <dbReference type="ARBA" id="ARBA00017032"/>
    </source>
</evidence>
<evidence type="ECO:0000259" key="19">
    <source>
        <dbReference type="PROSITE" id="PS51447"/>
    </source>
</evidence>
<keyword evidence="16" id="KW-0030">Aminoacyl-tRNA synthetase</keyword>
<dbReference type="CDD" id="cd00769">
    <property type="entry name" value="PheRS_beta_core"/>
    <property type="match status" value="1"/>
</dbReference>
<evidence type="ECO:0000256" key="13">
    <source>
        <dbReference type="ARBA" id="ARBA00022842"/>
    </source>
</evidence>
<evidence type="ECO:0000256" key="8">
    <source>
        <dbReference type="ARBA" id="ARBA00022555"/>
    </source>
</evidence>
<reference evidence="21 22" key="1">
    <citation type="submission" date="2017-08" db="EMBL/GenBank/DDBJ databases">
        <title>Infants hospitalized years apart are colonized by the same room-sourced microbial strains.</title>
        <authorList>
            <person name="Brooks B."/>
            <person name="Olm M.R."/>
            <person name="Firek B.A."/>
            <person name="Baker R."/>
            <person name="Thomas B.C."/>
            <person name="Morowitz M.J."/>
            <person name="Banfield J.F."/>
        </authorList>
    </citation>
    <scope>NUCLEOTIDE SEQUENCE [LARGE SCALE GENOMIC DNA]</scope>
    <source>
        <strain evidence="21">S2_018_000_R2_104</strain>
    </source>
</reference>
<organism evidence="21 22">
    <name type="scientific">Micavibrio aeruginosavorus</name>
    <dbReference type="NCBI Taxonomy" id="349221"/>
    <lineage>
        <taxon>Bacteria</taxon>
        <taxon>Pseudomonadati</taxon>
        <taxon>Bdellovibrionota</taxon>
        <taxon>Bdellovibrionia</taxon>
        <taxon>Bdellovibrionales</taxon>
        <taxon>Pseudobdellovibrionaceae</taxon>
        <taxon>Micavibrio</taxon>
    </lineage>
</organism>
<dbReference type="Gene3D" id="3.30.70.380">
    <property type="entry name" value="Ferrodoxin-fold anticodon-binding domain"/>
    <property type="match status" value="1"/>
</dbReference>
<dbReference type="InterPro" id="IPR005121">
    <property type="entry name" value="Fdx_antiC-bd"/>
</dbReference>
<protein>
    <recommendedName>
        <fullName evidence="6">Phenylalanine--tRNA ligase beta subunit</fullName>
        <ecNumber evidence="5">6.1.1.20</ecNumber>
    </recommendedName>
    <alternativeName>
        <fullName evidence="17">Phenylalanyl-tRNA synthetase beta subunit</fullName>
    </alternativeName>
</protein>
<dbReference type="InterPro" id="IPR005147">
    <property type="entry name" value="tRNA_synthase_B5-dom"/>
</dbReference>
<keyword evidence="10" id="KW-0479">Metal-binding</keyword>
<dbReference type="GO" id="GO:0005524">
    <property type="term" value="F:ATP binding"/>
    <property type="evidence" value="ECO:0007669"/>
    <property type="project" value="UniProtKB-KW"/>
</dbReference>
<dbReference type="Gene3D" id="3.30.56.10">
    <property type="match status" value="1"/>
</dbReference>
<keyword evidence="14" id="KW-0694">RNA-binding</keyword>
<evidence type="ECO:0000256" key="11">
    <source>
        <dbReference type="ARBA" id="ARBA00022741"/>
    </source>
</evidence>
<dbReference type="SUPFAM" id="SSF54991">
    <property type="entry name" value="Anticodon-binding domain of PheRS"/>
    <property type="match status" value="1"/>
</dbReference>
<comment type="similarity">
    <text evidence="3">Belongs to the phenylalanyl-tRNA synthetase beta subunit family. Type 1 subfamily.</text>
</comment>
<dbReference type="AlphaFoldDB" id="A0A2W4ZYG8"/>
<dbReference type="Pfam" id="PF03484">
    <property type="entry name" value="B5"/>
    <property type="match status" value="1"/>
</dbReference>